<name>B7PPX2_IXOSC</name>
<proteinExistence type="predicted"/>
<dbReference type="EMBL" id="ABJB011117679">
    <property type="status" value="NOT_ANNOTATED_CDS"/>
    <property type="molecule type" value="Genomic_DNA"/>
</dbReference>
<gene>
    <name evidence="1" type="ORF">IscW_ISCW019165</name>
</gene>
<dbReference type="EMBL" id="DS761394">
    <property type="protein sequence ID" value="EEC08644.1"/>
    <property type="molecule type" value="Genomic_DNA"/>
</dbReference>
<evidence type="ECO:0000313" key="1">
    <source>
        <dbReference type="EMBL" id="EEC08644.1"/>
    </source>
</evidence>
<dbReference type="InParanoid" id="B7PPX2"/>
<keyword evidence="3" id="KW-1185">Reference proteome</keyword>
<dbReference type="VEuPathDB" id="VectorBase:ISCW019165"/>
<dbReference type="HOGENOM" id="CLU_2560822_0_0_1"/>
<dbReference type="EnsemblMetazoa" id="ISCW019165-RA">
    <property type="protein sequence ID" value="ISCW019165-PA"/>
    <property type="gene ID" value="ISCW019165"/>
</dbReference>
<dbReference type="InterPro" id="IPR029047">
    <property type="entry name" value="HSP70_peptide-bd_sf"/>
</dbReference>
<keyword evidence="1" id="KW-0346">Stress response</keyword>
<reference evidence="1 3" key="1">
    <citation type="submission" date="2008-03" db="EMBL/GenBank/DDBJ databases">
        <title>Annotation of Ixodes scapularis.</title>
        <authorList>
            <consortium name="Ixodes scapularis Genome Project Consortium"/>
            <person name="Caler E."/>
            <person name="Hannick L.I."/>
            <person name="Bidwell S."/>
            <person name="Joardar V."/>
            <person name="Thiagarajan M."/>
            <person name="Amedeo P."/>
            <person name="Galinsky K.J."/>
            <person name="Schobel S."/>
            <person name="Inman J."/>
            <person name="Hostetler J."/>
            <person name="Miller J."/>
            <person name="Hammond M."/>
            <person name="Megy K."/>
            <person name="Lawson D."/>
            <person name="Kodira C."/>
            <person name="Sutton G."/>
            <person name="Meyer J."/>
            <person name="Hill C.A."/>
            <person name="Birren B."/>
            <person name="Nene V."/>
            <person name="Collins F."/>
            <person name="Alarcon-Chaidez F."/>
            <person name="Wikel S."/>
            <person name="Strausberg R."/>
        </authorList>
    </citation>
    <scope>NUCLEOTIDE SEQUENCE [LARGE SCALE GENOMIC DNA]</scope>
    <source>
        <strain evidence="3">Wikel</strain>
        <strain evidence="1">Wikel colony</strain>
    </source>
</reference>
<dbReference type="AlphaFoldDB" id="B7PPX2"/>
<accession>B7PPX2</accession>
<dbReference type="Proteomes" id="UP000001555">
    <property type="component" value="Unassembled WGS sequence"/>
</dbReference>
<protein>
    <submittedName>
        <fullName evidence="1 2">Heat shock protein 110, putative</fullName>
    </submittedName>
</protein>
<evidence type="ECO:0000313" key="2">
    <source>
        <dbReference type="EnsemblMetazoa" id="ISCW019165-PA"/>
    </source>
</evidence>
<sequence length="82" mass="9476">MLSPISKVRNFAVVDAQPDPIELCCDPGKGEDSRAEVFPRWHQLPVSKMLTVYLSKPFNHEARYTRRRRRCPTSTCNWAASR</sequence>
<dbReference type="VEuPathDB" id="VectorBase:ISCI019165"/>
<dbReference type="Gene3D" id="2.60.34.10">
    <property type="entry name" value="Substrate Binding Domain Of DNAk, Chain A, domain 1"/>
    <property type="match status" value="1"/>
</dbReference>
<dbReference type="PaxDb" id="6945-B7PPX2"/>
<organism>
    <name type="scientific">Ixodes scapularis</name>
    <name type="common">Black-legged tick</name>
    <name type="synonym">Deer tick</name>
    <dbReference type="NCBI Taxonomy" id="6945"/>
    <lineage>
        <taxon>Eukaryota</taxon>
        <taxon>Metazoa</taxon>
        <taxon>Ecdysozoa</taxon>
        <taxon>Arthropoda</taxon>
        <taxon>Chelicerata</taxon>
        <taxon>Arachnida</taxon>
        <taxon>Acari</taxon>
        <taxon>Parasitiformes</taxon>
        <taxon>Ixodida</taxon>
        <taxon>Ixodoidea</taxon>
        <taxon>Ixodidae</taxon>
        <taxon>Ixodinae</taxon>
        <taxon>Ixodes</taxon>
    </lineage>
</organism>
<evidence type="ECO:0000313" key="3">
    <source>
        <dbReference type="Proteomes" id="UP000001555"/>
    </source>
</evidence>
<dbReference type="STRING" id="6945.B7PPX2"/>
<reference evidence="2" key="2">
    <citation type="submission" date="2020-05" db="UniProtKB">
        <authorList>
            <consortium name="EnsemblMetazoa"/>
        </authorList>
    </citation>
    <scope>IDENTIFICATION</scope>
    <source>
        <strain evidence="2">wikel</strain>
    </source>
</reference>